<feature type="compositionally biased region" description="Basic and acidic residues" evidence="2">
    <location>
        <begin position="436"/>
        <end position="446"/>
    </location>
</feature>
<proteinExistence type="predicted"/>
<dbReference type="Gene3D" id="1.20.58.630">
    <property type="match status" value="1"/>
</dbReference>
<dbReference type="PROSITE" id="PS51231">
    <property type="entry name" value="DAD"/>
    <property type="match status" value="1"/>
</dbReference>
<feature type="compositionally biased region" description="Polar residues" evidence="2">
    <location>
        <begin position="447"/>
        <end position="456"/>
    </location>
</feature>
<dbReference type="InterPro" id="IPR051412">
    <property type="entry name" value="Formin_Homology_Diaphanous_sf"/>
</dbReference>
<protein>
    <submittedName>
        <fullName evidence="5">Diaphanous-related formin 3</fullName>
    </submittedName>
</protein>
<dbReference type="Gene3D" id="1.20.58.2220">
    <property type="entry name" value="Formin, FH2 domain"/>
    <property type="match status" value="1"/>
</dbReference>
<dbReference type="SMART" id="SM00498">
    <property type="entry name" value="FH2"/>
    <property type="match status" value="1"/>
</dbReference>
<evidence type="ECO:0000313" key="6">
    <source>
        <dbReference type="Proteomes" id="UP000694701"/>
    </source>
</evidence>
<evidence type="ECO:0000259" key="3">
    <source>
        <dbReference type="PROSITE" id="PS51231"/>
    </source>
</evidence>
<dbReference type="AlphaFoldDB" id="A0A8C2CCY6"/>
<feature type="region of interest" description="Disordered" evidence="2">
    <location>
        <begin position="302"/>
        <end position="334"/>
    </location>
</feature>
<keyword evidence="1" id="KW-0175">Coiled coil</keyword>
<accession>A0A8C2CCY6</accession>
<dbReference type="Ensembl" id="ENSCCRT00020011680.1">
    <property type="protein sequence ID" value="ENSCCRP00020010525.1"/>
    <property type="gene ID" value="ENSCCRG00020005371.1"/>
</dbReference>
<evidence type="ECO:0000313" key="5">
    <source>
        <dbReference type="Ensembl" id="ENSCCRP00020010525.1"/>
    </source>
</evidence>
<dbReference type="Proteomes" id="UP000694701">
    <property type="component" value="Unplaced"/>
</dbReference>
<dbReference type="SUPFAM" id="SSF101447">
    <property type="entry name" value="Formin homology 2 domain (FH2 domain)"/>
    <property type="match status" value="1"/>
</dbReference>
<feature type="compositionally biased region" description="Basic and acidic residues" evidence="2">
    <location>
        <begin position="416"/>
        <end position="426"/>
    </location>
</feature>
<sequence length="469" mass="54407">HPFSSFSIFLGSFRMPYEEIRRMILEVDEDQLTEPMIQNLVKYLPEQEQLNALVKYKSEFANLSEPEQFGVVMSSVKRLRPRLNSILFKLQFEEQVSNLRPEIMAVNAACDEVKKSKAFSRLLELILLMGNFMNAGSRNAQSFGFNLSSLCKLKDTKSADQKSTLLHFLAETCEEKYPEVMKFVEDLQHVDQAGRVSAENLEKSLRQMEKHLLQLEKDLDTFSSTDDQQDLFFSKMAISFHTFARDQYQKLVIMHSNMVSLYLNMLEYFAIDPKKTSVEELFTDLSNFRAMFMQAVKENARKREAEEKQRKAKIAKEKAEREKQDRQMEKKRLLEVNTENDETGVMDCLLEALQSGAAFRDRRKRAPRPRDEPTQVLNPSPQRPVLKNCNHENMKAHLQRSRSRQNINFSSTRAPTAKEPHYESEPHPSAAHRPTQRPEREKEKEQTPTLCSSNGDTDVEALLARLRSL</sequence>
<evidence type="ECO:0000256" key="1">
    <source>
        <dbReference type="SAM" id="Coils"/>
    </source>
</evidence>
<dbReference type="InterPro" id="IPR015425">
    <property type="entry name" value="FH2_Formin"/>
</dbReference>
<feature type="compositionally biased region" description="Polar residues" evidence="2">
    <location>
        <begin position="404"/>
        <end position="414"/>
    </location>
</feature>
<organism evidence="5 6">
    <name type="scientific">Cyprinus carpio</name>
    <name type="common">Common carp</name>
    <dbReference type="NCBI Taxonomy" id="7962"/>
    <lineage>
        <taxon>Eukaryota</taxon>
        <taxon>Metazoa</taxon>
        <taxon>Chordata</taxon>
        <taxon>Craniata</taxon>
        <taxon>Vertebrata</taxon>
        <taxon>Euteleostomi</taxon>
        <taxon>Actinopterygii</taxon>
        <taxon>Neopterygii</taxon>
        <taxon>Teleostei</taxon>
        <taxon>Ostariophysi</taxon>
        <taxon>Cypriniformes</taxon>
        <taxon>Cyprinidae</taxon>
        <taxon>Cyprininae</taxon>
        <taxon>Cyprinus</taxon>
    </lineage>
</organism>
<dbReference type="InterPro" id="IPR014767">
    <property type="entry name" value="DAD_dom"/>
</dbReference>
<dbReference type="InterPro" id="IPR042201">
    <property type="entry name" value="FH2_Formin_sf"/>
</dbReference>
<evidence type="ECO:0000259" key="4">
    <source>
        <dbReference type="PROSITE" id="PS51444"/>
    </source>
</evidence>
<dbReference type="PANTHER" id="PTHR45691:SF9">
    <property type="entry name" value="PROTEIN DIAPHANOUS HOMOLOG 3"/>
    <property type="match status" value="1"/>
</dbReference>
<dbReference type="GO" id="GO:0030041">
    <property type="term" value="P:actin filament polymerization"/>
    <property type="evidence" value="ECO:0007669"/>
    <property type="project" value="TreeGrafter"/>
</dbReference>
<reference evidence="5" key="1">
    <citation type="submission" date="2025-08" db="UniProtKB">
        <authorList>
            <consortium name="Ensembl"/>
        </authorList>
    </citation>
    <scope>IDENTIFICATION</scope>
</reference>
<evidence type="ECO:0000256" key="2">
    <source>
        <dbReference type="SAM" id="MobiDB-lite"/>
    </source>
</evidence>
<feature type="region of interest" description="Disordered" evidence="2">
    <location>
        <begin position="359"/>
        <end position="458"/>
    </location>
</feature>
<feature type="coiled-coil region" evidence="1">
    <location>
        <begin position="198"/>
        <end position="225"/>
    </location>
</feature>
<name>A0A8C2CCY6_CYPCA</name>
<feature type="domain" description="DAD" evidence="3">
    <location>
        <begin position="341"/>
        <end position="371"/>
    </location>
</feature>
<dbReference type="Pfam" id="PF02181">
    <property type="entry name" value="FH2"/>
    <property type="match status" value="1"/>
</dbReference>
<feature type="domain" description="FH2" evidence="4">
    <location>
        <begin position="1"/>
        <end position="318"/>
    </location>
</feature>
<dbReference type="PROSITE" id="PS51444">
    <property type="entry name" value="FH2"/>
    <property type="match status" value="1"/>
</dbReference>
<dbReference type="GO" id="GO:0005884">
    <property type="term" value="C:actin filament"/>
    <property type="evidence" value="ECO:0007669"/>
    <property type="project" value="TreeGrafter"/>
</dbReference>
<dbReference type="PANTHER" id="PTHR45691">
    <property type="entry name" value="PROTEIN DIAPHANOUS"/>
    <property type="match status" value="1"/>
</dbReference>